<dbReference type="RefSeq" id="XP_004261930.1">
    <property type="nucleotide sequence ID" value="XM_004261882.1"/>
</dbReference>
<feature type="region of interest" description="Disordered" evidence="1">
    <location>
        <begin position="107"/>
        <end position="151"/>
    </location>
</feature>
<evidence type="ECO:0000313" key="2">
    <source>
        <dbReference type="EMBL" id="ELP95159.1"/>
    </source>
</evidence>
<proteinExistence type="predicted"/>
<dbReference type="AlphaFoldDB" id="A0A0A1UGU2"/>
<feature type="compositionally biased region" description="Basic and acidic residues" evidence="1">
    <location>
        <begin position="131"/>
        <end position="144"/>
    </location>
</feature>
<protein>
    <submittedName>
        <fullName evidence="2">Uncharacterized protein</fullName>
    </submittedName>
</protein>
<name>A0A0A1UGU2_ENTIV</name>
<sequence length="205" mass="23546">MEDKTGDTKLIEIPLDKSEEVPAKTHSPVQAAAIGTHVDINKEPPSEVDISFLPSAITKEIGGEERHYKWKRKDGGEIRDHILSTSEFLKDIIDYLKLHEPKKEPLRKMSVTDRRSVRMPRSCQSYLASTEEDRSTRSSETRRINKEKKPRREIYNEITAIKQPMQDTLIQIVKTMNGFSESEADAVLEFVRNMSPKPKEDQVLI</sequence>
<dbReference type="GeneID" id="14894191"/>
<dbReference type="Proteomes" id="UP000014680">
    <property type="component" value="Unassembled WGS sequence"/>
</dbReference>
<feature type="compositionally biased region" description="Basic and acidic residues" evidence="1">
    <location>
        <begin position="107"/>
        <end position="116"/>
    </location>
</feature>
<feature type="region of interest" description="Disordered" evidence="1">
    <location>
        <begin position="1"/>
        <end position="27"/>
    </location>
</feature>
<dbReference type="EMBL" id="KB206168">
    <property type="protein sequence ID" value="ELP95159.1"/>
    <property type="molecule type" value="Genomic_DNA"/>
</dbReference>
<organism evidence="2 3">
    <name type="scientific">Entamoeba invadens IP1</name>
    <dbReference type="NCBI Taxonomy" id="370355"/>
    <lineage>
        <taxon>Eukaryota</taxon>
        <taxon>Amoebozoa</taxon>
        <taxon>Evosea</taxon>
        <taxon>Archamoebae</taxon>
        <taxon>Mastigamoebida</taxon>
        <taxon>Entamoebidae</taxon>
        <taxon>Entamoeba</taxon>
    </lineage>
</organism>
<evidence type="ECO:0000313" key="3">
    <source>
        <dbReference type="Proteomes" id="UP000014680"/>
    </source>
</evidence>
<keyword evidence="3" id="KW-1185">Reference proteome</keyword>
<dbReference type="VEuPathDB" id="AmoebaDB:EIN_429050"/>
<feature type="compositionally biased region" description="Basic and acidic residues" evidence="1">
    <location>
        <begin position="1"/>
        <end position="23"/>
    </location>
</feature>
<reference evidence="2 3" key="1">
    <citation type="submission" date="2012-10" db="EMBL/GenBank/DDBJ databases">
        <authorList>
            <person name="Zafar N."/>
            <person name="Inman J."/>
            <person name="Hall N."/>
            <person name="Lorenzi H."/>
            <person name="Caler E."/>
        </authorList>
    </citation>
    <scope>NUCLEOTIDE SEQUENCE [LARGE SCALE GENOMIC DNA]</scope>
    <source>
        <strain evidence="2 3">IP1</strain>
    </source>
</reference>
<gene>
    <name evidence="2" type="ORF">EIN_429050</name>
</gene>
<dbReference type="KEGG" id="eiv:EIN_429050"/>
<evidence type="ECO:0000256" key="1">
    <source>
        <dbReference type="SAM" id="MobiDB-lite"/>
    </source>
</evidence>
<accession>A0A0A1UGU2</accession>